<protein>
    <submittedName>
        <fullName evidence="1">Uncharacterized protein</fullName>
    </submittedName>
</protein>
<comment type="caution">
    <text evidence="1">The sequence shown here is derived from an EMBL/GenBank/DDBJ whole genome shotgun (WGS) entry which is preliminary data.</text>
</comment>
<dbReference type="Proteomes" id="UP000305401">
    <property type="component" value="Unassembled WGS sequence"/>
</dbReference>
<reference evidence="1" key="1">
    <citation type="submission" date="2019-04" db="EMBL/GenBank/DDBJ databases">
        <title>Microbes associate with the intestines of laboratory mice.</title>
        <authorList>
            <person name="Navarre W."/>
            <person name="Wong E."/>
            <person name="Huang K.C."/>
            <person name="Tropini C."/>
            <person name="Ng K."/>
            <person name="Yu B."/>
        </authorList>
    </citation>
    <scope>NUCLEOTIDE SEQUENCE</scope>
    <source>
        <strain evidence="1">NM86_A22</strain>
    </source>
</reference>
<proteinExistence type="predicted"/>
<name>A0AC61S543_9BACT</name>
<evidence type="ECO:0000313" key="2">
    <source>
        <dbReference type="Proteomes" id="UP000305401"/>
    </source>
</evidence>
<dbReference type="EMBL" id="SSTG01000062">
    <property type="protein sequence ID" value="THG51379.1"/>
    <property type="molecule type" value="Genomic_DNA"/>
</dbReference>
<evidence type="ECO:0000313" key="1">
    <source>
        <dbReference type="EMBL" id="THG51379.1"/>
    </source>
</evidence>
<keyword evidence="2" id="KW-1185">Reference proteome</keyword>
<accession>A0AC61S543</accession>
<gene>
    <name evidence="1" type="ORF">E5990_06115</name>
</gene>
<organism evidence="1 2">
    <name type="scientific">Muribaculum caecicola</name>
    <dbReference type="NCBI Taxonomy" id="3038144"/>
    <lineage>
        <taxon>Bacteria</taxon>
        <taxon>Pseudomonadati</taxon>
        <taxon>Bacteroidota</taxon>
        <taxon>Bacteroidia</taxon>
        <taxon>Bacteroidales</taxon>
        <taxon>Muribaculaceae</taxon>
        <taxon>Muribaculum</taxon>
    </lineage>
</organism>
<sequence>MALKKFIIGIAAVTAIMTVLAIIFQSSTNPKAWWPATVLVYTISPLLIVSGAELKPATDVLKEYLSFKNIDWKNTILLIIGTAILYPLIKLAAVYLAGNAAGINIFGKITGTGTYEVFDLFSINTAANGGAFLLFLLNITFSLVAGTITGILGNIGSEIGWRGFLPRHLPENKRTKPLAVAIIWTVWGIPFCIGAANGFSSCLAFKFITNTAMSYFLIEVIRKTGSVWVSAATIGIIQVSMFFPMHMAGSTFGQILLSALATVCLWALSSRLLPDRHAAC</sequence>